<evidence type="ECO:0000256" key="2">
    <source>
        <dbReference type="SAM" id="Phobius"/>
    </source>
</evidence>
<keyword evidence="1" id="KW-0175">Coiled coil</keyword>
<evidence type="ECO:0000313" key="3">
    <source>
        <dbReference type="EMBL" id="PIR40292.1"/>
    </source>
</evidence>
<reference evidence="3 4" key="1">
    <citation type="submission" date="2017-09" db="EMBL/GenBank/DDBJ databases">
        <title>Depth-based differentiation of microbial function through sediment-hosted aquifers and enrichment of novel symbionts in the deep terrestrial subsurface.</title>
        <authorList>
            <person name="Probst A.J."/>
            <person name="Ladd B."/>
            <person name="Jarett J.K."/>
            <person name="Geller-Mcgrath D.E."/>
            <person name="Sieber C.M."/>
            <person name="Emerson J.B."/>
            <person name="Anantharaman K."/>
            <person name="Thomas B.C."/>
            <person name="Malmstrom R."/>
            <person name="Stieglmeier M."/>
            <person name="Klingl A."/>
            <person name="Woyke T."/>
            <person name="Ryan C.M."/>
            <person name="Banfield J.F."/>
        </authorList>
    </citation>
    <scope>NUCLEOTIDE SEQUENCE [LARGE SCALE GENOMIC DNA]</scope>
    <source>
        <strain evidence="3">CG10_big_fil_rev_8_21_14_0_10_34_34</strain>
    </source>
</reference>
<keyword evidence="2" id="KW-0472">Membrane</keyword>
<dbReference type="AlphaFoldDB" id="A0A2H0R196"/>
<feature type="coiled-coil region" evidence="1">
    <location>
        <begin position="59"/>
        <end position="86"/>
    </location>
</feature>
<sequence length="345" mass="38896">MDGENNNEIKLDNKEKDKVNKFGKVIDLLHNKTKLPSLRTYQGDMAEFIKNKDESVVSIVVKEKEKEEREKEKRQTEQIKQKIEVENPAMFPKSKEKSKYSGLQINFTIIILSLFLIISAGTVIFYVIKVLKISPVVEVTLEQDILPYNNLVTLANITKANFGSELSGLRLENGVSVFQISGTDGKLFKKPEDLFDFLEVSLPSILERTLKDEYLVGAISQNEKTFPFIILTVNDFGRAFSAMLEWENNMVEGLAFLNPKKQGADSSIDLKQTASTTETTIPLKPEIFAWKDIIIKNKDTRGLVNSKNQAKIAYTFLDKNTILITGDLTAIGEVSSVYASRSIVR</sequence>
<gene>
    <name evidence="3" type="ORF">COV33_00535</name>
</gene>
<accession>A0A2H0R196</accession>
<feature type="transmembrane region" description="Helical" evidence="2">
    <location>
        <begin position="105"/>
        <end position="128"/>
    </location>
</feature>
<comment type="caution">
    <text evidence="3">The sequence shown here is derived from an EMBL/GenBank/DDBJ whole genome shotgun (WGS) entry which is preliminary data.</text>
</comment>
<keyword evidence="2" id="KW-1133">Transmembrane helix</keyword>
<protein>
    <submittedName>
        <fullName evidence="3">Uncharacterized protein</fullName>
    </submittedName>
</protein>
<name>A0A2H0R196_9BACT</name>
<dbReference type="EMBL" id="PCXM01000012">
    <property type="protein sequence ID" value="PIR40292.1"/>
    <property type="molecule type" value="Genomic_DNA"/>
</dbReference>
<organism evidence="3 4">
    <name type="scientific">Candidatus Zambryskibacteria bacterium CG10_big_fil_rev_8_21_14_0_10_34_34</name>
    <dbReference type="NCBI Taxonomy" id="1975114"/>
    <lineage>
        <taxon>Bacteria</taxon>
        <taxon>Candidatus Zambryskiibacteriota</taxon>
    </lineage>
</organism>
<evidence type="ECO:0000313" key="4">
    <source>
        <dbReference type="Proteomes" id="UP000230828"/>
    </source>
</evidence>
<keyword evidence="2" id="KW-0812">Transmembrane</keyword>
<evidence type="ECO:0000256" key="1">
    <source>
        <dbReference type="SAM" id="Coils"/>
    </source>
</evidence>
<dbReference type="Proteomes" id="UP000230828">
    <property type="component" value="Unassembled WGS sequence"/>
</dbReference>
<proteinExistence type="predicted"/>